<dbReference type="EMBL" id="JARRAG010000002">
    <property type="protein sequence ID" value="MDG3005829.1"/>
    <property type="molecule type" value="Genomic_DNA"/>
</dbReference>
<feature type="active site" description="Proton acceptor" evidence="4">
    <location>
        <position position="181"/>
    </location>
</feature>
<dbReference type="InterPro" id="IPR011912">
    <property type="entry name" value="Heptose_epim"/>
</dbReference>
<feature type="binding site" evidence="4">
    <location>
        <position position="90"/>
    </location>
    <ligand>
        <name>NADP(+)</name>
        <dbReference type="ChEBI" id="CHEBI:58349"/>
    </ligand>
</feature>
<evidence type="ECO:0000256" key="2">
    <source>
        <dbReference type="ARBA" id="ARBA00023235"/>
    </source>
</evidence>
<dbReference type="Gene3D" id="3.40.50.720">
    <property type="entry name" value="NAD(P)-binding Rossmann-like Domain"/>
    <property type="match status" value="1"/>
</dbReference>
<evidence type="ECO:0000259" key="5">
    <source>
        <dbReference type="Pfam" id="PF01370"/>
    </source>
</evidence>
<comment type="function">
    <text evidence="4">Catalyzes the interconversion between ADP-D-glycero-beta-D-manno-heptose and ADP-L-glycero-beta-D-manno-heptose via an epimerization at carbon 6 of the heptose.</text>
</comment>
<keyword evidence="2 4" id="KW-0413">Isomerase</keyword>
<feature type="binding site" evidence="4">
    <location>
        <position position="183"/>
    </location>
    <ligand>
        <name>substrate</name>
    </ligand>
</feature>
<keyword evidence="3 4" id="KW-0119">Carbohydrate metabolism</keyword>
<evidence type="ECO:0000256" key="3">
    <source>
        <dbReference type="ARBA" id="ARBA00023277"/>
    </source>
</evidence>
<dbReference type="InterPro" id="IPR036291">
    <property type="entry name" value="NAD(P)-bd_dom_sf"/>
</dbReference>
<dbReference type="Gene3D" id="3.90.25.10">
    <property type="entry name" value="UDP-galactose 4-epimerase, domain 1"/>
    <property type="match status" value="1"/>
</dbReference>
<evidence type="ECO:0000313" key="6">
    <source>
        <dbReference type="EMBL" id="MDG3005829.1"/>
    </source>
</evidence>
<comment type="similarity">
    <text evidence="4">Belongs to the NAD(P)-dependent epimerase/dehydratase family. HldD subfamily.</text>
</comment>
<gene>
    <name evidence="6" type="primary">rfaD</name>
    <name evidence="4" type="synonym">hldD</name>
    <name evidence="6" type="ORF">PZE19_18735</name>
</gene>
<dbReference type="GO" id="GO:0008712">
    <property type="term" value="F:ADP-glyceromanno-heptose 6-epimerase activity"/>
    <property type="evidence" value="ECO:0007669"/>
    <property type="project" value="UniProtKB-EC"/>
</dbReference>
<comment type="subunit">
    <text evidence="4">Homopentamer.</text>
</comment>
<dbReference type="PANTHER" id="PTHR43103:SF3">
    <property type="entry name" value="ADP-L-GLYCERO-D-MANNO-HEPTOSE-6-EPIMERASE"/>
    <property type="match status" value="1"/>
</dbReference>
<dbReference type="HAMAP" id="MF_01601">
    <property type="entry name" value="Heptose_epimerase"/>
    <property type="match status" value="1"/>
</dbReference>
<accession>A0ABT6FE31</accession>
<keyword evidence="7" id="KW-1185">Reference proteome</keyword>
<dbReference type="SUPFAM" id="SSF51735">
    <property type="entry name" value="NAD(P)-binding Rossmann-fold domains"/>
    <property type="match status" value="1"/>
</dbReference>
<comment type="catalytic activity">
    <reaction evidence="4">
        <text>ADP-D-glycero-beta-D-manno-heptose = ADP-L-glycero-beta-D-manno-heptose</text>
        <dbReference type="Rhea" id="RHEA:17577"/>
        <dbReference type="ChEBI" id="CHEBI:59967"/>
        <dbReference type="ChEBI" id="CHEBI:61506"/>
        <dbReference type="EC" id="5.1.3.20"/>
    </reaction>
</comment>
<dbReference type="NCBIfam" id="TIGR02197">
    <property type="entry name" value="heptose_epim"/>
    <property type="match status" value="1"/>
</dbReference>
<feature type="active site" description="Proton acceptor" evidence="4">
    <location>
        <position position="140"/>
    </location>
</feature>
<reference evidence="6 7" key="1">
    <citation type="submission" date="2023-03" db="EMBL/GenBank/DDBJ databases">
        <title>Paludisphaera mucosa sp. nov. a novel planctomycete from northern fen.</title>
        <authorList>
            <person name="Ivanova A."/>
        </authorList>
    </citation>
    <scope>NUCLEOTIDE SEQUENCE [LARGE SCALE GENOMIC DNA]</scope>
    <source>
        <strain evidence="6 7">Pla2</strain>
    </source>
</reference>
<evidence type="ECO:0000256" key="4">
    <source>
        <dbReference type="HAMAP-Rule" id="MF_01601"/>
    </source>
</evidence>
<evidence type="ECO:0000256" key="1">
    <source>
        <dbReference type="ARBA" id="ARBA00022857"/>
    </source>
</evidence>
<feature type="binding site" evidence="4">
    <location>
        <position position="181"/>
    </location>
    <ligand>
        <name>NADP(+)</name>
        <dbReference type="ChEBI" id="CHEBI:58349"/>
    </ligand>
</feature>
<feature type="binding site" evidence="4">
    <location>
        <position position="218"/>
    </location>
    <ligand>
        <name>substrate</name>
    </ligand>
</feature>
<comment type="caution">
    <text evidence="4">Lacks conserved residue(s) required for the propagation of feature annotation.</text>
</comment>
<feature type="domain" description="NAD-dependent epimerase/dehydratase" evidence="5">
    <location>
        <begin position="2"/>
        <end position="244"/>
    </location>
</feature>
<feature type="binding site" evidence="4">
    <location>
        <begin position="204"/>
        <end position="207"/>
    </location>
    <ligand>
        <name>substrate</name>
    </ligand>
</feature>
<dbReference type="PANTHER" id="PTHR43103">
    <property type="entry name" value="NUCLEOSIDE-DIPHOSPHATE-SUGAR EPIMERASE"/>
    <property type="match status" value="1"/>
</dbReference>
<feature type="binding site" evidence="4">
    <location>
        <position position="283"/>
    </location>
    <ligand>
        <name>substrate</name>
    </ligand>
</feature>
<sequence>MIAITGAAGFIGSNLAHRLSAAGRELLLVDHPLTAATAVNWAGLGRFRFTPMERFLTDLERGEGRNIEAVFHLGACSSTTETDWAFLQDNNVGYTQSLWTWCAAEQRPFLYASSAATYGDGSRGFSDRTPPTELEPLNLYGKSKNDFDAWALAEIAAGRPRPPIWAGLKFFNVYGPREVHKGKMASVVWHARRQILETGEVRLFRSNDPAYPDGGQRRDFVFVEDCIDHMLWLWGQPDASAIYNSGTGTSRTFLDLVTAVFSALGREPRIQFIDMPPELGRQYQNYTQADMSKLRDAGYAKPPTTLEDGVRHALSWSDAPAVVTRTG</sequence>
<feature type="binding site" evidence="4">
    <location>
        <position position="173"/>
    </location>
    <ligand>
        <name>NADP(+)</name>
        <dbReference type="ChEBI" id="CHEBI:58349"/>
    </ligand>
</feature>
<feature type="binding site" evidence="4">
    <location>
        <begin position="10"/>
        <end position="11"/>
    </location>
    <ligand>
        <name>NADP(+)</name>
        <dbReference type="ChEBI" id="CHEBI:58349"/>
    </ligand>
</feature>
<keyword evidence="1 4" id="KW-0521">NADP</keyword>
<name>A0ABT6FE31_9BACT</name>
<dbReference type="RefSeq" id="WP_277862158.1">
    <property type="nucleotide sequence ID" value="NZ_JARRAG010000002.1"/>
</dbReference>
<comment type="domain">
    <text evidence="4">Contains a large N-terminal NADP-binding domain, and a smaller C-terminal substrate-binding domain.</text>
</comment>
<evidence type="ECO:0000313" key="7">
    <source>
        <dbReference type="Proteomes" id="UP001216907"/>
    </source>
</evidence>
<dbReference type="Pfam" id="PF01370">
    <property type="entry name" value="Epimerase"/>
    <property type="match status" value="1"/>
</dbReference>
<comment type="caution">
    <text evidence="6">The sequence shown here is derived from an EMBL/GenBank/DDBJ whole genome shotgun (WGS) entry which is preliminary data.</text>
</comment>
<dbReference type="InterPro" id="IPR001509">
    <property type="entry name" value="Epimerase_deHydtase"/>
</dbReference>
<feature type="binding site" evidence="4">
    <location>
        <position position="172"/>
    </location>
    <ligand>
        <name>substrate</name>
    </ligand>
</feature>
<comment type="cofactor">
    <cofactor evidence="4">
        <name>NADP(+)</name>
        <dbReference type="ChEBI" id="CHEBI:58349"/>
    </cofactor>
    <text evidence="4">Binds 1 NADP(+) per subunit.</text>
</comment>
<dbReference type="Proteomes" id="UP001216907">
    <property type="component" value="Unassembled WGS sequence"/>
</dbReference>
<feature type="binding site" evidence="4">
    <location>
        <begin position="73"/>
        <end position="77"/>
    </location>
    <ligand>
        <name>NADP(+)</name>
        <dbReference type="ChEBI" id="CHEBI:58349"/>
    </ligand>
</feature>
<feature type="binding site" evidence="4">
    <location>
        <position position="190"/>
    </location>
    <ligand>
        <name>substrate</name>
    </ligand>
</feature>
<protein>
    <recommendedName>
        <fullName evidence="4">ADP-L-glycero-D-manno-heptose-6-epimerase</fullName>
        <ecNumber evidence="4">5.1.3.20</ecNumber>
    </recommendedName>
    <alternativeName>
        <fullName evidence="4">ADP-L-glycero-beta-D-manno-heptose-6-epimerase</fullName>
        <shortName evidence="4">ADP-glyceromanno-heptose 6-epimerase</shortName>
        <shortName evidence="4">ADP-hep 6-epimerase</shortName>
        <shortName evidence="4">AGME</shortName>
    </alternativeName>
</protein>
<organism evidence="6 7">
    <name type="scientific">Paludisphaera mucosa</name>
    <dbReference type="NCBI Taxonomy" id="3030827"/>
    <lineage>
        <taxon>Bacteria</taxon>
        <taxon>Pseudomonadati</taxon>
        <taxon>Planctomycetota</taxon>
        <taxon>Planctomycetia</taxon>
        <taxon>Isosphaerales</taxon>
        <taxon>Isosphaeraceae</taxon>
        <taxon>Paludisphaera</taxon>
    </lineage>
</organism>
<feature type="binding site" evidence="4">
    <location>
        <begin position="30"/>
        <end position="31"/>
    </location>
    <ligand>
        <name>NADP(+)</name>
        <dbReference type="ChEBI" id="CHEBI:58349"/>
    </ligand>
</feature>
<proteinExistence type="inferred from homology"/>
<feature type="binding site" evidence="4">
    <location>
        <position position="144"/>
    </location>
    <ligand>
        <name>NADP(+)</name>
        <dbReference type="ChEBI" id="CHEBI:58349"/>
    </ligand>
</feature>
<comment type="pathway">
    <text evidence="4">Nucleotide-sugar biosynthesis; ADP-L-glycero-beta-D-manno-heptose biosynthesis; ADP-L-glycero-beta-D-manno-heptose from D-glycero-beta-D-manno-heptose 7-phosphate: step 4/4.</text>
</comment>
<dbReference type="EC" id="5.1.3.20" evidence="4"/>